<evidence type="ECO:0000313" key="2">
    <source>
        <dbReference type="EMBL" id="RDL36261.1"/>
    </source>
</evidence>
<gene>
    <name evidence="2" type="ORF">BP5553_06873</name>
</gene>
<dbReference type="GeneID" id="43599722"/>
<dbReference type="Proteomes" id="UP000254866">
    <property type="component" value="Unassembled WGS sequence"/>
</dbReference>
<dbReference type="InterPro" id="IPR011320">
    <property type="entry name" value="RNase_H1_N"/>
</dbReference>
<reference evidence="2 3" key="1">
    <citation type="journal article" date="2018" name="IMA Fungus">
        <title>IMA Genome-F 9: Draft genome sequence of Annulohypoxylon stygium, Aspergillus mulundensis, Berkeleyomyces basicola (syn. Thielaviopsis basicola), Ceratocystis smalleyi, two Cercospora beticola strains, Coleophoma cylindrospora, Fusarium fracticaudum, Phialophora cf. hyalina, and Morchella septimelata.</title>
        <authorList>
            <person name="Wingfield B.D."/>
            <person name="Bills G.F."/>
            <person name="Dong Y."/>
            <person name="Huang W."/>
            <person name="Nel W.J."/>
            <person name="Swalarsk-Parry B.S."/>
            <person name="Vaghefi N."/>
            <person name="Wilken P.M."/>
            <person name="An Z."/>
            <person name="de Beer Z.W."/>
            <person name="De Vos L."/>
            <person name="Chen L."/>
            <person name="Duong T.A."/>
            <person name="Gao Y."/>
            <person name="Hammerbacher A."/>
            <person name="Kikkert J.R."/>
            <person name="Li Y."/>
            <person name="Li H."/>
            <person name="Li K."/>
            <person name="Li Q."/>
            <person name="Liu X."/>
            <person name="Ma X."/>
            <person name="Naidoo K."/>
            <person name="Pethybridge S.J."/>
            <person name="Sun J."/>
            <person name="Steenkamp E.T."/>
            <person name="van der Nest M.A."/>
            <person name="van Wyk S."/>
            <person name="Wingfield M.J."/>
            <person name="Xiong C."/>
            <person name="Yue Q."/>
            <person name="Zhang X."/>
        </authorList>
    </citation>
    <scope>NUCLEOTIDE SEQUENCE [LARGE SCALE GENOMIC DNA]</scope>
    <source>
        <strain evidence="2 3">BP 5553</strain>
    </source>
</reference>
<evidence type="ECO:0000313" key="3">
    <source>
        <dbReference type="Proteomes" id="UP000254866"/>
    </source>
</evidence>
<dbReference type="RefSeq" id="XP_031868917.1">
    <property type="nucleotide sequence ID" value="XM_032015496.1"/>
</dbReference>
<dbReference type="InterPro" id="IPR009027">
    <property type="entry name" value="Ribosomal_bL9/RNase_H1_N"/>
</dbReference>
<dbReference type="OrthoDB" id="407198at2759"/>
<accession>A0A370TL57</accession>
<dbReference type="Pfam" id="PF01693">
    <property type="entry name" value="Cauli_VI"/>
    <property type="match status" value="1"/>
</dbReference>
<comment type="caution">
    <text evidence="2">The sequence shown here is derived from an EMBL/GenBank/DDBJ whole genome shotgun (WGS) entry which is preliminary data.</text>
</comment>
<proteinExistence type="predicted"/>
<dbReference type="AlphaFoldDB" id="A0A370TL57"/>
<name>A0A370TL57_9HELO</name>
<feature type="domain" description="Ribonuclease H1 N-terminal" evidence="1">
    <location>
        <begin position="62"/>
        <end position="105"/>
    </location>
</feature>
<dbReference type="SUPFAM" id="SSF55658">
    <property type="entry name" value="L9 N-domain-like"/>
    <property type="match status" value="1"/>
</dbReference>
<protein>
    <recommendedName>
        <fullName evidence="1">Ribonuclease H1 N-terminal domain-containing protein</fullName>
    </recommendedName>
</protein>
<dbReference type="EMBL" id="NPIC01000005">
    <property type="protein sequence ID" value="RDL36261.1"/>
    <property type="molecule type" value="Genomic_DNA"/>
</dbReference>
<keyword evidence="3" id="KW-1185">Reference proteome</keyword>
<dbReference type="InterPro" id="IPR037056">
    <property type="entry name" value="RNase_H1_N_sf"/>
</dbReference>
<dbReference type="Gene3D" id="3.40.970.10">
    <property type="entry name" value="Ribonuclease H1, N-terminal domain"/>
    <property type="match status" value="1"/>
</dbReference>
<organism evidence="2 3">
    <name type="scientific">Venustampulla echinocandica</name>
    <dbReference type="NCBI Taxonomy" id="2656787"/>
    <lineage>
        <taxon>Eukaryota</taxon>
        <taxon>Fungi</taxon>
        <taxon>Dikarya</taxon>
        <taxon>Ascomycota</taxon>
        <taxon>Pezizomycotina</taxon>
        <taxon>Leotiomycetes</taxon>
        <taxon>Helotiales</taxon>
        <taxon>Pleuroascaceae</taxon>
        <taxon>Venustampulla</taxon>
    </lineage>
</organism>
<evidence type="ECO:0000259" key="1">
    <source>
        <dbReference type="Pfam" id="PF01693"/>
    </source>
</evidence>
<sequence length="139" mass="15720">MGVLSTYKGATRALVSGYPNNKCYGFPKLDEAISFMRDYPNYKFFRGSAEGERAPGKGEPVYYAVANGEHVGVYEFYQGGAQEEIARYSHSCHKAFRSREEAEAFIKEYRTTADLVKRESLDEDIGTVLDSMMSQLRLE</sequence>